<gene>
    <name evidence="1" type="ORF">M9Y10_037101</name>
</gene>
<dbReference type="EMBL" id="JAPFFF010000062">
    <property type="protein sequence ID" value="KAK8837052.1"/>
    <property type="molecule type" value="Genomic_DNA"/>
</dbReference>
<comment type="caution">
    <text evidence="1">The sequence shown here is derived from an EMBL/GenBank/DDBJ whole genome shotgun (WGS) entry which is preliminary data.</text>
</comment>
<accession>A0ABR2GSZ3</accession>
<proteinExistence type="predicted"/>
<keyword evidence="2" id="KW-1185">Reference proteome</keyword>
<name>A0ABR2GSZ3_9EUKA</name>
<dbReference type="Proteomes" id="UP001470230">
    <property type="component" value="Unassembled WGS sequence"/>
</dbReference>
<reference evidence="1 2" key="1">
    <citation type="submission" date="2024-04" db="EMBL/GenBank/DDBJ databases">
        <title>Tritrichomonas musculus Genome.</title>
        <authorList>
            <person name="Alves-Ferreira E."/>
            <person name="Grigg M."/>
            <person name="Lorenzi H."/>
            <person name="Galac M."/>
        </authorList>
    </citation>
    <scope>NUCLEOTIDE SEQUENCE [LARGE SCALE GENOMIC DNA]</scope>
    <source>
        <strain evidence="1 2">EAF2021</strain>
    </source>
</reference>
<evidence type="ECO:0000313" key="1">
    <source>
        <dbReference type="EMBL" id="KAK8837052.1"/>
    </source>
</evidence>
<protein>
    <submittedName>
        <fullName evidence="1">Uncharacterized protein</fullName>
    </submittedName>
</protein>
<sequence>MSYFLPIHCIFRLSRAMETKERKKHFDFLIDDPKTYGERNMKGVILEPKYMYEPQPLNSIENFCQVFGEHLEKIRRILRYCKGYLIDKLGDIQNGQFIPLEGNHSFQKISIPRGGINSKPYNAIIRKVRNGSKNPIKE</sequence>
<organism evidence="1 2">
    <name type="scientific">Tritrichomonas musculus</name>
    <dbReference type="NCBI Taxonomy" id="1915356"/>
    <lineage>
        <taxon>Eukaryota</taxon>
        <taxon>Metamonada</taxon>
        <taxon>Parabasalia</taxon>
        <taxon>Tritrichomonadida</taxon>
        <taxon>Tritrichomonadidae</taxon>
        <taxon>Tritrichomonas</taxon>
    </lineage>
</organism>
<evidence type="ECO:0000313" key="2">
    <source>
        <dbReference type="Proteomes" id="UP001470230"/>
    </source>
</evidence>